<comment type="catalytic activity">
    <reaction evidence="14">
        <text>[GlcNAc-(1-&gt;4)-Mur2Ac(oyl-L-Ala-gamma-D-Glu-L-Lys-D-Ala-D-Ala)](n)-di-trans,octa-cis-undecaprenyl diphosphate + beta-D-GlcNAc-(1-&gt;4)-Mur2Ac(oyl-L-Ala-gamma-D-Glu-L-Lys-D-Ala-D-Ala)-di-trans,octa-cis-undecaprenyl diphosphate = [GlcNAc-(1-&gt;4)-Mur2Ac(oyl-L-Ala-gamma-D-Glu-L-Lys-D-Ala-D-Ala)](n+1)-di-trans,octa-cis-undecaprenyl diphosphate + di-trans,octa-cis-undecaprenyl diphosphate + H(+)</text>
        <dbReference type="Rhea" id="RHEA:23708"/>
        <dbReference type="Rhea" id="RHEA-COMP:9602"/>
        <dbReference type="Rhea" id="RHEA-COMP:9603"/>
        <dbReference type="ChEBI" id="CHEBI:15378"/>
        <dbReference type="ChEBI" id="CHEBI:58405"/>
        <dbReference type="ChEBI" id="CHEBI:60033"/>
        <dbReference type="ChEBI" id="CHEBI:78435"/>
        <dbReference type="EC" id="2.4.99.28"/>
    </reaction>
</comment>
<dbReference type="GO" id="GO:0009002">
    <property type="term" value="F:serine-type D-Ala-D-Ala carboxypeptidase activity"/>
    <property type="evidence" value="ECO:0007669"/>
    <property type="project" value="UniProtKB-EC"/>
</dbReference>
<keyword evidence="7" id="KW-0808">Transferase</keyword>
<keyword evidence="10" id="KW-0573">Peptidoglycan synthesis</keyword>
<dbReference type="InterPro" id="IPR001264">
    <property type="entry name" value="Glyco_trans_51"/>
</dbReference>
<evidence type="ECO:0000256" key="6">
    <source>
        <dbReference type="ARBA" id="ARBA00022676"/>
    </source>
</evidence>
<dbReference type="Pfam" id="PF00905">
    <property type="entry name" value="Transpeptidase"/>
    <property type="match status" value="1"/>
</dbReference>
<dbReference type="GO" id="GO:0008360">
    <property type="term" value="P:regulation of cell shape"/>
    <property type="evidence" value="ECO:0007669"/>
    <property type="project" value="UniProtKB-KW"/>
</dbReference>
<comment type="similarity">
    <text evidence="2">In the C-terminal section; belongs to the transpeptidase family.</text>
</comment>
<dbReference type="SUPFAM" id="SSF53955">
    <property type="entry name" value="Lysozyme-like"/>
    <property type="match status" value="1"/>
</dbReference>
<keyword evidence="12" id="KW-0961">Cell wall biogenesis/degradation</keyword>
<dbReference type="InterPro" id="IPR012338">
    <property type="entry name" value="Beta-lactam/transpept-like"/>
</dbReference>
<evidence type="ECO:0000256" key="7">
    <source>
        <dbReference type="ARBA" id="ARBA00022679"/>
    </source>
</evidence>
<dbReference type="NCBIfam" id="TIGR02074">
    <property type="entry name" value="PBP_1a_fam"/>
    <property type="match status" value="1"/>
</dbReference>
<dbReference type="InterPro" id="IPR050396">
    <property type="entry name" value="Glycosyltr_51/Transpeptidase"/>
</dbReference>
<keyword evidence="8" id="KW-0378">Hydrolase</keyword>
<evidence type="ECO:0000256" key="5">
    <source>
        <dbReference type="ARBA" id="ARBA00022670"/>
    </source>
</evidence>
<feature type="domain" description="Penicillin-binding protein transpeptidase" evidence="15">
    <location>
        <begin position="369"/>
        <end position="601"/>
    </location>
</feature>
<comment type="pathway">
    <text evidence="1">Cell wall biogenesis; peptidoglycan biosynthesis.</text>
</comment>
<keyword evidence="11" id="KW-0511">Multifunctional enzyme</keyword>
<dbReference type="GO" id="GO:0006508">
    <property type="term" value="P:proteolysis"/>
    <property type="evidence" value="ECO:0007669"/>
    <property type="project" value="UniProtKB-KW"/>
</dbReference>
<evidence type="ECO:0000256" key="9">
    <source>
        <dbReference type="ARBA" id="ARBA00022960"/>
    </source>
</evidence>
<dbReference type="InterPro" id="IPR036950">
    <property type="entry name" value="PBP_transglycosylase"/>
</dbReference>
<dbReference type="InterPro" id="IPR001460">
    <property type="entry name" value="PCN-bd_Tpept"/>
</dbReference>
<dbReference type="Pfam" id="PF00912">
    <property type="entry name" value="Transgly"/>
    <property type="match status" value="1"/>
</dbReference>
<evidence type="ECO:0000256" key="2">
    <source>
        <dbReference type="ARBA" id="ARBA00007090"/>
    </source>
</evidence>
<dbReference type="EMBL" id="JAGIYY010000002">
    <property type="protein sequence ID" value="MBP0438890.1"/>
    <property type="molecule type" value="Genomic_DNA"/>
</dbReference>
<comment type="similarity">
    <text evidence="3">In the N-terminal section; belongs to the glycosyltransferase 51 family.</text>
</comment>
<evidence type="ECO:0000313" key="18">
    <source>
        <dbReference type="Proteomes" id="UP000666240"/>
    </source>
</evidence>
<dbReference type="UniPathway" id="UPA00219"/>
<protein>
    <submittedName>
        <fullName evidence="17">PBP1A family penicillin-binding protein</fullName>
    </submittedName>
</protein>
<dbReference type="PANTHER" id="PTHR32282:SF33">
    <property type="entry name" value="PEPTIDOGLYCAN GLYCOSYLTRANSFERASE"/>
    <property type="match status" value="1"/>
</dbReference>
<evidence type="ECO:0000313" key="17">
    <source>
        <dbReference type="EMBL" id="MBP0438890.1"/>
    </source>
</evidence>
<dbReference type="Gene3D" id="1.10.3810.10">
    <property type="entry name" value="Biosynthetic peptidoglycan transglycosylase-like"/>
    <property type="match status" value="1"/>
</dbReference>
<evidence type="ECO:0000256" key="12">
    <source>
        <dbReference type="ARBA" id="ARBA00023316"/>
    </source>
</evidence>
<dbReference type="Gene3D" id="3.40.710.10">
    <property type="entry name" value="DD-peptidase/beta-lactamase superfamily"/>
    <property type="match status" value="1"/>
</dbReference>
<dbReference type="GO" id="GO:0071555">
    <property type="term" value="P:cell wall organization"/>
    <property type="evidence" value="ECO:0007669"/>
    <property type="project" value="UniProtKB-KW"/>
</dbReference>
<keyword evidence="4" id="KW-0121">Carboxypeptidase</keyword>
<keyword evidence="18" id="KW-1185">Reference proteome</keyword>
<comment type="caution">
    <text evidence="17">The sequence shown here is derived from an EMBL/GenBank/DDBJ whole genome shotgun (WGS) entry which is preliminary data.</text>
</comment>
<dbReference type="GO" id="GO:0009252">
    <property type="term" value="P:peptidoglycan biosynthetic process"/>
    <property type="evidence" value="ECO:0007669"/>
    <property type="project" value="UniProtKB-UniPathway"/>
</dbReference>
<evidence type="ECO:0000256" key="4">
    <source>
        <dbReference type="ARBA" id="ARBA00022645"/>
    </source>
</evidence>
<dbReference type="PANTHER" id="PTHR32282">
    <property type="entry name" value="BINDING PROTEIN TRANSPEPTIDASE, PUTATIVE-RELATED"/>
    <property type="match status" value="1"/>
</dbReference>
<keyword evidence="5" id="KW-0645">Protease</keyword>
<proteinExistence type="inferred from homology"/>
<sequence>MVEPKKARGRRGQIAARLLEADAWFDSTLYEAGFRFARIWENITIFSRRFRVTGWRRGLVELSSEAFTFGAAGSVVMLALAMPAFEETKTDWRNQGDYAVTFLDRYGTEIGQRGIIQRDSVPVDEIPDYVIQAVLATEDRRFFTHWGIDFLGLARALSENVRANGVVQGGSTLTQQLAKNLFLTNERTLERKIKEAFLAVWLEQNLTKKEILQFYLDRGYMGGGTFGITAAADFYFGKSVKELTLAEASMLAGLFKAPAKYAPHINLPAARGRANEVLTNMVQAGFLTEGQVLSARIHPASVIDRGDKPSPDYFLDWAFEEAKKIASASGIRSMVARTTIDLNLQHAAEEALEFMLRQHGKEYRVTQGAIVMLETNGAVRAIVGGRDYGASQFNRATNALRQTGSSFKPYVYATAMEHGFTPDSVVSDGPITWNGWSPKNYGRSFSGRMTLATALIRSTNTVPVRLAKDHLGVDAIKAMTKAMGVESEVEAHKTMVLGTSGMTVMDQATGYEVFASGGFNGLRHGITQLANHSGRVVYERERDAPPPTRVLSEQAVKSMNSILVQIPETGTARRAALPGIRSAGKTGTTQAYRDAWYVGFTGNYLAAVWLGNDDFTPTREMTGGSLPAMTWQRLMAYAHRNVELKPIPAIDKPFIEKPAGDAVAELAAGQDPSFVEEAPRVLSPATSRVLEEIGDALRGTTSPAAGRLSAL</sequence>
<comment type="catalytic activity">
    <reaction evidence="13">
        <text>Preferential cleavage: (Ac)2-L-Lys-D-Ala-|-D-Ala. Also transpeptidation of peptidyl-alanyl moieties that are N-acyl substituents of D-alanine.</text>
        <dbReference type="EC" id="3.4.16.4"/>
    </reaction>
</comment>
<evidence type="ECO:0000256" key="8">
    <source>
        <dbReference type="ARBA" id="ARBA00022801"/>
    </source>
</evidence>
<evidence type="ECO:0000256" key="1">
    <source>
        <dbReference type="ARBA" id="ARBA00004752"/>
    </source>
</evidence>
<dbReference type="SUPFAM" id="SSF56601">
    <property type="entry name" value="beta-lactamase/transpeptidase-like"/>
    <property type="match status" value="1"/>
</dbReference>
<evidence type="ECO:0000256" key="3">
    <source>
        <dbReference type="ARBA" id="ARBA00007739"/>
    </source>
</evidence>
<accession>A0A8J7QZG7</accession>
<evidence type="ECO:0000259" key="16">
    <source>
        <dbReference type="Pfam" id="PF00912"/>
    </source>
</evidence>
<reference evidence="17" key="1">
    <citation type="submission" date="2021-03" db="EMBL/GenBank/DDBJ databases">
        <title>Genome sequencing and assembly of Tianweitania sediminis.</title>
        <authorList>
            <person name="Chhetri G."/>
        </authorList>
    </citation>
    <scope>NUCLEOTIDE SEQUENCE</scope>
    <source>
        <strain evidence="17">Z8</strain>
    </source>
</reference>
<feature type="domain" description="Glycosyl transferase family 51" evidence="16">
    <location>
        <begin position="116"/>
        <end position="281"/>
    </location>
</feature>
<dbReference type="GO" id="GO:0030288">
    <property type="term" value="C:outer membrane-bounded periplasmic space"/>
    <property type="evidence" value="ECO:0007669"/>
    <property type="project" value="TreeGrafter"/>
</dbReference>
<name>A0A8J7QZG7_9HYPH</name>
<dbReference type="RefSeq" id="WP_209334894.1">
    <property type="nucleotide sequence ID" value="NZ_JAGIYY010000002.1"/>
</dbReference>
<dbReference type="FunFam" id="1.10.3810.10:FF:000001">
    <property type="entry name" value="Penicillin-binding protein 1A"/>
    <property type="match status" value="1"/>
</dbReference>
<dbReference type="GO" id="GO:0008658">
    <property type="term" value="F:penicillin binding"/>
    <property type="evidence" value="ECO:0007669"/>
    <property type="project" value="InterPro"/>
</dbReference>
<dbReference type="GO" id="GO:0008955">
    <property type="term" value="F:peptidoglycan glycosyltransferase activity"/>
    <property type="evidence" value="ECO:0007669"/>
    <property type="project" value="UniProtKB-EC"/>
</dbReference>
<dbReference type="AlphaFoldDB" id="A0A8J7QZG7"/>
<evidence type="ECO:0000256" key="14">
    <source>
        <dbReference type="ARBA" id="ARBA00049902"/>
    </source>
</evidence>
<dbReference type="InterPro" id="IPR023346">
    <property type="entry name" value="Lysozyme-like_dom_sf"/>
</dbReference>
<evidence type="ECO:0000256" key="10">
    <source>
        <dbReference type="ARBA" id="ARBA00022984"/>
    </source>
</evidence>
<gene>
    <name evidence="17" type="ORF">J5Y06_09540</name>
</gene>
<dbReference type="Proteomes" id="UP000666240">
    <property type="component" value="Unassembled WGS sequence"/>
</dbReference>
<keyword evidence="6" id="KW-0328">Glycosyltransferase</keyword>
<keyword evidence="9" id="KW-0133">Cell shape</keyword>
<evidence type="ECO:0000256" key="13">
    <source>
        <dbReference type="ARBA" id="ARBA00034000"/>
    </source>
</evidence>
<evidence type="ECO:0000259" key="15">
    <source>
        <dbReference type="Pfam" id="PF00905"/>
    </source>
</evidence>
<evidence type="ECO:0000256" key="11">
    <source>
        <dbReference type="ARBA" id="ARBA00023268"/>
    </source>
</evidence>
<organism evidence="17 18">
    <name type="scientific">Tianweitania sediminis</name>
    <dbReference type="NCBI Taxonomy" id="1502156"/>
    <lineage>
        <taxon>Bacteria</taxon>
        <taxon>Pseudomonadati</taxon>
        <taxon>Pseudomonadota</taxon>
        <taxon>Alphaproteobacteria</taxon>
        <taxon>Hyphomicrobiales</taxon>
        <taxon>Phyllobacteriaceae</taxon>
        <taxon>Tianweitania</taxon>
    </lineage>
</organism>